<dbReference type="InterPro" id="IPR045186">
    <property type="entry name" value="Indole-3-glycerol_P_synth"/>
</dbReference>
<comment type="catalytic activity">
    <reaction evidence="1 9">
        <text>1-(2-carboxyphenylamino)-1-deoxy-D-ribulose 5-phosphate + H(+) = (1S,2R)-1-C-(indol-3-yl)glycerol 3-phosphate + CO2 + H2O</text>
        <dbReference type="Rhea" id="RHEA:23476"/>
        <dbReference type="ChEBI" id="CHEBI:15377"/>
        <dbReference type="ChEBI" id="CHEBI:15378"/>
        <dbReference type="ChEBI" id="CHEBI:16526"/>
        <dbReference type="ChEBI" id="CHEBI:58613"/>
        <dbReference type="ChEBI" id="CHEBI:58866"/>
        <dbReference type="EC" id="4.1.1.48"/>
    </reaction>
</comment>
<dbReference type="eggNOG" id="COG0134">
    <property type="taxonomic scope" value="Bacteria"/>
</dbReference>
<dbReference type="GeneID" id="77289079"/>
<keyword evidence="5 9" id="KW-0210">Decarboxylase</keyword>
<evidence type="ECO:0000256" key="3">
    <source>
        <dbReference type="ARBA" id="ARBA00008737"/>
    </source>
</evidence>
<dbReference type="SUPFAM" id="SSF51366">
    <property type="entry name" value="Ribulose-phoshate binding barrel"/>
    <property type="match status" value="1"/>
</dbReference>
<evidence type="ECO:0000259" key="10">
    <source>
        <dbReference type="Pfam" id="PF00218"/>
    </source>
</evidence>
<name>A0A073CTN7_PLAA1</name>
<organism evidence="11 12">
    <name type="scientific">Planktothrix agardhii (strain NIVA-CYA 126/8)</name>
    <dbReference type="NCBI Taxonomy" id="388467"/>
    <lineage>
        <taxon>Bacteria</taxon>
        <taxon>Bacillati</taxon>
        <taxon>Cyanobacteriota</taxon>
        <taxon>Cyanophyceae</taxon>
        <taxon>Oscillatoriophycideae</taxon>
        <taxon>Oscillatoriales</taxon>
        <taxon>Microcoleaceae</taxon>
        <taxon>Planktothrix</taxon>
    </lineage>
</organism>
<dbReference type="UniPathway" id="UPA00035">
    <property type="reaction ID" value="UER00043"/>
</dbReference>
<dbReference type="STRING" id="388467.A19Y_2446"/>
<dbReference type="PROSITE" id="PS00614">
    <property type="entry name" value="IGPS"/>
    <property type="match status" value="1"/>
</dbReference>
<dbReference type="EC" id="4.1.1.48" evidence="9"/>
<dbReference type="CDD" id="cd00331">
    <property type="entry name" value="IGPS"/>
    <property type="match status" value="1"/>
</dbReference>
<evidence type="ECO:0000256" key="8">
    <source>
        <dbReference type="ARBA" id="ARBA00023239"/>
    </source>
</evidence>
<dbReference type="Proteomes" id="UP000027395">
    <property type="component" value="Chromosome"/>
</dbReference>
<dbReference type="EMBL" id="CM002803">
    <property type="protein sequence ID" value="KEI67360.1"/>
    <property type="molecule type" value="Genomic_DNA"/>
</dbReference>
<dbReference type="HOGENOM" id="CLU_034247_1_0_3"/>
<dbReference type="PANTHER" id="PTHR22854:SF2">
    <property type="entry name" value="INDOLE-3-GLYCEROL-PHOSPHATE SYNTHASE"/>
    <property type="match status" value="1"/>
</dbReference>
<dbReference type="PATRIC" id="fig|388467.6.peg.2395"/>
<dbReference type="InterPro" id="IPR011060">
    <property type="entry name" value="RibuloseP-bd_barrel"/>
</dbReference>
<dbReference type="HAMAP" id="MF_00134_B">
    <property type="entry name" value="IGPS_B"/>
    <property type="match status" value="1"/>
</dbReference>
<proteinExistence type="inferred from homology"/>
<dbReference type="FunFam" id="3.20.20.70:FF:000024">
    <property type="entry name" value="Indole-3-glycerol phosphate synthase"/>
    <property type="match status" value="1"/>
</dbReference>
<sequence>MVQIRRRQPNPAVEVLGLRYQVAIPGAEPQNILEEIVWYKEKEITDLRERLPLEKLKQKVNTIPATRNFFQALKQSKTQPAVIAEVKKASPSKGVIREDFDPVAIAKSYQQGGASCLSVLTDKKFFQGSFDNLSKVRDVVDLPLLCKDFVIYSYQIYLARYYGADAVLLIAAVLSDQDLQYFLKIAKVLGMTALIEVHTLEELDRVLTLDGVNLIGINNRNLEDFSVDLQTTCQLLQSRQSQFQSRDILVVSESGLYTREDISLVTQAGAKAVLIGESLIKQPDPGVALSQLIAVE</sequence>
<reference evidence="11 12" key="1">
    <citation type="journal article" date="2014" name="Appl. Environ. Microbiol.">
        <title>Elucidation of insertion elements encoded on plasmids and in vitro construction of shuttle vectors from the toxic cyanobacterium Planktothrix.</title>
        <authorList>
            <person name="Christiansen G."/>
            <person name="Goesmann A."/>
            <person name="Kurmayer R."/>
        </authorList>
    </citation>
    <scope>NUCLEOTIDE SEQUENCE [LARGE SCALE GENOMIC DNA]</scope>
    <source>
        <strain evidence="11 12">NIVA-CYA 126/8</strain>
    </source>
</reference>
<evidence type="ECO:0000256" key="7">
    <source>
        <dbReference type="ARBA" id="ARBA00023141"/>
    </source>
</evidence>
<dbReference type="AlphaFoldDB" id="A0A073CTN7"/>
<evidence type="ECO:0000313" key="12">
    <source>
        <dbReference type="Proteomes" id="UP000027395"/>
    </source>
</evidence>
<accession>A0A073CTN7</accession>
<keyword evidence="4 9" id="KW-0028">Amino-acid biosynthesis</keyword>
<keyword evidence="12" id="KW-1185">Reference proteome</keyword>
<keyword evidence="8 9" id="KW-0456">Lyase</keyword>
<evidence type="ECO:0000256" key="5">
    <source>
        <dbReference type="ARBA" id="ARBA00022793"/>
    </source>
</evidence>
<dbReference type="Gene3D" id="3.20.20.70">
    <property type="entry name" value="Aldolase class I"/>
    <property type="match status" value="1"/>
</dbReference>
<dbReference type="InterPro" id="IPR001468">
    <property type="entry name" value="Indole-3-GlycerolPSynthase_CS"/>
</dbReference>
<dbReference type="GO" id="GO:0000162">
    <property type="term" value="P:L-tryptophan biosynthetic process"/>
    <property type="evidence" value="ECO:0007669"/>
    <property type="project" value="UniProtKB-UniRule"/>
</dbReference>
<gene>
    <name evidence="9 11" type="primary">trpC</name>
    <name evidence="11" type="ORF">A19Y_2446</name>
</gene>
<keyword evidence="6 9" id="KW-0822">Tryptophan biosynthesis</keyword>
<comment type="pathway">
    <text evidence="2 9">Amino-acid biosynthesis; L-tryptophan biosynthesis; L-tryptophan from chorismate: step 4/5.</text>
</comment>
<comment type="similarity">
    <text evidence="3 9">Belongs to the TrpC family.</text>
</comment>
<evidence type="ECO:0000313" key="11">
    <source>
        <dbReference type="EMBL" id="KEI67360.1"/>
    </source>
</evidence>
<dbReference type="InterPro" id="IPR013798">
    <property type="entry name" value="Indole-3-glycerol_P_synth_dom"/>
</dbReference>
<dbReference type="Pfam" id="PF00218">
    <property type="entry name" value="IGPS"/>
    <property type="match status" value="1"/>
</dbReference>
<evidence type="ECO:0000256" key="1">
    <source>
        <dbReference type="ARBA" id="ARBA00001633"/>
    </source>
</evidence>
<dbReference type="NCBIfam" id="NF001377">
    <property type="entry name" value="PRK00278.2-4"/>
    <property type="match status" value="1"/>
</dbReference>
<dbReference type="RefSeq" id="WP_042154438.1">
    <property type="nucleotide sequence ID" value="NZ_CM002803.1"/>
</dbReference>
<evidence type="ECO:0000256" key="2">
    <source>
        <dbReference type="ARBA" id="ARBA00004696"/>
    </source>
</evidence>
<protein>
    <recommendedName>
        <fullName evidence="9">Indole-3-glycerol phosphate synthase</fullName>
        <shortName evidence="9">IGPS</shortName>
        <ecNumber evidence="9">4.1.1.48</ecNumber>
    </recommendedName>
</protein>
<dbReference type="NCBIfam" id="NF001372">
    <property type="entry name" value="PRK00278.1-4"/>
    <property type="match status" value="1"/>
</dbReference>
<feature type="domain" description="Indole-3-glycerol phosphate synthase" evidence="10">
    <location>
        <begin position="33"/>
        <end position="291"/>
    </location>
</feature>
<keyword evidence="7 9" id="KW-0057">Aromatic amino acid biosynthesis</keyword>
<dbReference type="GO" id="GO:0004425">
    <property type="term" value="F:indole-3-glycerol-phosphate synthase activity"/>
    <property type="evidence" value="ECO:0007669"/>
    <property type="project" value="UniProtKB-UniRule"/>
</dbReference>
<dbReference type="PANTHER" id="PTHR22854">
    <property type="entry name" value="TRYPTOPHAN BIOSYNTHESIS PROTEIN"/>
    <property type="match status" value="1"/>
</dbReference>
<evidence type="ECO:0000256" key="9">
    <source>
        <dbReference type="HAMAP-Rule" id="MF_00134"/>
    </source>
</evidence>
<dbReference type="InterPro" id="IPR013785">
    <property type="entry name" value="Aldolase_TIM"/>
</dbReference>
<evidence type="ECO:0000256" key="4">
    <source>
        <dbReference type="ARBA" id="ARBA00022605"/>
    </source>
</evidence>
<dbReference type="GO" id="GO:0004640">
    <property type="term" value="F:phosphoribosylanthranilate isomerase activity"/>
    <property type="evidence" value="ECO:0007669"/>
    <property type="project" value="TreeGrafter"/>
</dbReference>
<evidence type="ECO:0000256" key="6">
    <source>
        <dbReference type="ARBA" id="ARBA00022822"/>
    </source>
</evidence>